<dbReference type="Proteomes" id="UP000323161">
    <property type="component" value="Unassembled WGS sequence"/>
</dbReference>
<proteinExistence type="predicted"/>
<evidence type="ECO:0000313" key="3">
    <source>
        <dbReference type="Proteomes" id="UP000323161"/>
    </source>
</evidence>
<dbReference type="EMBL" id="VTUU01000013">
    <property type="protein sequence ID" value="KAA1171036.1"/>
    <property type="molecule type" value="Genomic_DNA"/>
</dbReference>
<dbReference type="InterPro" id="IPR055245">
    <property type="entry name" value="HTH_proteobacteria"/>
</dbReference>
<evidence type="ECO:0000259" key="1">
    <source>
        <dbReference type="Pfam" id="PF14090"/>
    </source>
</evidence>
<keyword evidence="3" id="KW-1185">Reference proteome</keyword>
<organism evidence="2 3">
    <name type="scientific">Marinobacter salinexigens</name>
    <dbReference type="NCBI Taxonomy" id="2919747"/>
    <lineage>
        <taxon>Bacteria</taxon>
        <taxon>Pseudomonadati</taxon>
        <taxon>Pseudomonadota</taxon>
        <taxon>Gammaproteobacteria</taxon>
        <taxon>Pseudomonadales</taxon>
        <taxon>Marinobacteraceae</taxon>
        <taxon>Marinobacter</taxon>
    </lineage>
</organism>
<accession>A0A5B0V8N0</accession>
<dbReference type="RefSeq" id="WP_149601614.1">
    <property type="nucleotide sequence ID" value="NZ_VTUU01000013.1"/>
</dbReference>
<gene>
    <name evidence="2" type="ORF">FWJ25_17805</name>
</gene>
<sequence length="97" mass="10998">MKNARPVSQPSALTCVNDTSTQAQRERLLAALKELGAVNTLFARDTLNIMSPAARIKELREQGHKIDTDRLYIYDRDGRLHSRVARYVLMRQAQASD</sequence>
<dbReference type="Pfam" id="PF14090">
    <property type="entry name" value="HTH_39"/>
    <property type="match status" value="1"/>
</dbReference>
<comment type="caution">
    <text evidence="2">The sequence shown here is derived from an EMBL/GenBank/DDBJ whole genome shotgun (WGS) entry which is preliminary data.</text>
</comment>
<protein>
    <recommendedName>
        <fullName evidence="1">Winged helix-turn-helix domain-containing protein</fullName>
    </recommendedName>
</protein>
<feature type="domain" description="Winged helix-turn-helix" evidence="1">
    <location>
        <begin position="24"/>
        <end position="91"/>
    </location>
</feature>
<name>A0A5B0V8N0_9GAMM</name>
<reference evidence="2 3" key="1">
    <citation type="submission" date="2019-08" db="EMBL/GenBank/DDBJ databases">
        <title>Marinobacter ZYF650 sp. nov., a marine bacterium isolated from seawater of the Mariana trench.</title>
        <authorList>
            <person name="Ahmad W."/>
        </authorList>
    </citation>
    <scope>NUCLEOTIDE SEQUENCE [LARGE SCALE GENOMIC DNA]</scope>
    <source>
        <strain evidence="2 3">ZYF650</strain>
    </source>
</reference>
<evidence type="ECO:0000313" key="2">
    <source>
        <dbReference type="EMBL" id="KAA1171036.1"/>
    </source>
</evidence>
<dbReference type="AlphaFoldDB" id="A0A5B0V8N0"/>